<comment type="caution">
    <text evidence="3">The sequence shown here is derived from an EMBL/GenBank/DDBJ whole genome shotgun (WGS) entry which is preliminary data.</text>
</comment>
<proteinExistence type="predicted"/>
<dbReference type="AlphaFoldDB" id="A0A2B4S3X3"/>
<organism evidence="3 4">
    <name type="scientific">Stylophora pistillata</name>
    <name type="common">Smooth cauliflower coral</name>
    <dbReference type="NCBI Taxonomy" id="50429"/>
    <lineage>
        <taxon>Eukaryota</taxon>
        <taxon>Metazoa</taxon>
        <taxon>Cnidaria</taxon>
        <taxon>Anthozoa</taxon>
        <taxon>Hexacorallia</taxon>
        <taxon>Scleractinia</taxon>
        <taxon>Astrocoeniina</taxon>
        <taxon>Pocilloporidae</taxon>
        <taxon>Stylophora</taxon>
    </lineage>
</organism>
<keyword evidence="4" id="KW-1185">Reference proteome</keyword>
<dbReference type="Pfam" id="PF24905">
    <property type="entry name" value="TTC3_9th"/>
    <property type="match status" value="1"/>
</dbReference>
<evidence type="ECO:0000259" key="2">
    <source>
        <dbReference type="Pfam" id="PF24905"/>
    </source>
</evidence>
<protein>
    <recommendedName>
        <fullName evidence="2">TTC3/DZIP3/RBM44-like helical domain-containing protein</fullName>
    </recommendedName>
</protein>
<evidence type="ECO:0000313" key="4">
    <source>
        <dbReference type="Proteomes" id="UP000225706"/>
    </source>
</evidence>
<accession>A0A2B4S3X3</accession>
<feature type="compositionally biased region" description="Basic and acidic residues" evidence="1">
    <location>
        <begin position="118"/>
        <end position="128"/>
    </location>
</feature>
<evidence type="ECO:0000313" key="3">
    <source>
        <dbReference type="EMBL" id="PFX23753.1"/>
    </source>
</evidence>
<sequence>MASDDFIPTSSSDSEISEMKSYDLEVDGSPNSSSTASDEEGTHEAYGDDLLADEEWIELYERDRKEEEALEKALQKRLNGMVSALIEATTREAHSPGFTSRITLDPFPFDSKPGSHSSQRDDLEDRSNDGWKLHTMRKSRSTLFKTAYGKKGGGSPFPDGADELCVIDKVSLPSSFRQRNGDGTKHLGGELTVQALNYAECGMTSPENGETAAPTEEESMIQEVIQTPSSQDSSNTIIQNVESSTTQLQNNSFSSHVSPKASIGNEGYATKQLVEGEDQRAGQNSSLSNGDNSILPINTAVPNFTGQHQPLQPFPPIQPLPFPALPTHIIAQYLAGLVVQPSIPKENNFPDGCKPPRPPPGLNTEPLPAEEQEYPSPPPRPAGKFSSFEKLMERLHKRFPDKSRQELIGYLRKVKAASGVGGFRGKPIAYVIKCVEEVIEEKQDL</sequence>
<feature type="compositionally biased region" description="Polar residues" evidence="1">
    <location>
        <begin position="281"/>
        <end position="301"/>
    </location>
</feature>
<gene>
    <name evidence="3" type="ORF">AWC38_SpisGene11668</name>
</gene>
<reference evidence="4" key="1">
    <citation type="journal article" date="2017" name="bioRxiv">
        <title>Comparative analysis of the genomes of Stylophora pistillata and Acropora digitifera provides evidence for extensive differences between species of corals.</title>
        <authorList>
            <person name="Voolstra C.R."/>
            <person name="Li Y."/>
            <person name="Liew Y.J."/>
            <person name="Baumgarten S."/>
            <person name="Zoccola D."/>
            <person name="Flot J.-F."/>
            <person name="Tambutte S."/>
            <person name="Allemand D."/>
            <person name="Aranda M."/>
        </authorList>
    </citation>
    <scope>NUCLEOTIDE SEQUENCE [LARGE SCALE GENOMIC DNA]</scope>
</reference>
<feature type="region of interest" description="Disordered" evidence="1">
    <location>
        <begin position="277"/>
        <end position="301"/>
    </location>
</feature>
<evidence type="ECO:0000256" key="1">
    <source>
        <dbReference type="SAM" id="MobiDB-lite"/>
    </source>
</evidence>
<name>A0A2B4S3X3_STYPI</name>
<feature type="region of interest" description="Disordered" evidence="1">
    <location>
        <begin position="346"/>
        <end position="384"/>
    </location>
</feature>
<feature type="domain" description="TTC3/DZIP3/RBM44-like helical" evidence="2">
    <location>
        <begin position="387"/>
        <end position="444"/>
    </location>
</feature>
<feature type="region of interest" description="Disordered" evidence="1">
    <location>
        <begin position="1"/>
        <end position="49"/>
    </location>
</feature>
<dbReference type="Proteomes" id="UP000225706">
    <property type="component" value="Unassembled WGS sequence"/>
</dbReference>
<dbReference type="InterPro" id="IPR056870">
    <property type="entry name" value="TTC3/DZIP3/RBM44-like_helical"/>
</dbReference>
<feature type="region of interest" description="Disordered" evidence="1">
    <location>
        <begin position="91"/>
        <end position="128"/>
    </location>
</feature>
<dbReference type="EMBL" id="LSMT01000197">
    <property type="protein sequence ID" value="PFX23753.1"/>
    <property type="molecule type" value="Genomic_DNA"/>
</dbReference>